<dbReference type="InterPro" id="IPR037523">
    <property type="entry name" value="VOC_core"/>
</dbReference>
<protein>
    <submittedName>
        <fullName evidence="2">VOC family protein</fullName>
    </submittedName>
</protein>
<keyword evidence="3" id="KW-1185">Reference proteome</keyword>
<gene>
    <name evidence="2" type="ORF">ACFQLX_18715</name>
</gene>
<evidence type="ECO:0000313" key="2">
    <source>
        <dbReference type="EMBL" id="MFC7220178.1"/>
    </source>
</evidence>
<dbReference type="InterPro" id="IPR029068">
    <property type="entry name" value="Glyas_Bleomycin-R_OHBP_Dase"/>
</dbReference>
<organism evidence="2 3">
    <name type="scientific">Streptomyces polyrhachis</name>
    <dbReference type="NCBI Taxonomy" id="1282885"/>
    <lineage>
        <taxon>Bacteria</taxon>
        <taxon>Bacillati</taxon>
        <taxon>Actinomycetota</taxon>
        <taxon>Actinomycetes</taxon>
        <taxon>Kitasatosporales</taxon>
        <taxon>Streptomycetaceae</taxon>
        <taxon>Streptomyces</taxon>
    </lineage>
</organism>
<dbReference type="PANTHER" id="PTHR36503:SF3">
    <property type="entry name" value="BLR0126 PROTEIN"/>
    <property type="match status" value="1"/>
</dbReference>
<feature type="domain" description="VOC" evidence="1">
    <location>
        <begin position="4"/>
        <end position="128"/>
    </location>
</feature>
<dbReference type="Proteomes" id="UP001596413">
    <property type="component" value="Unassembled WGS sequence"/>
</dbReference>
<dbReference type="Gene3D" id="3.10.180.10">
    <property type="entry name" value="2,3-Dihydroxybiphenyl 1,2-Dioxygenase, domain 1"/>
    <property type="match status" value="1"/>
</dbReference>
<accession>A0ABW2GHB8</accession>
<dbReference type="Pfam" id="PF00903">
    <property type="entry name" value="Glyoxalase"/>
    <property type="match status" value="1"/>
</dbReference>
<comment type="caution">
    <text evidence="2">The sequence shown here is derived from an EMBL/GenBank/DDBJ whole genome shotgun (WGS) entry which is preliminary data.</text>
</comment>
<reference evidence="3" key="1">
    <citation type="journal article" date="2019" name="Int. J. Syst. Evol. Microbiol.">
        <title>The Global Catalogue of Microorganisms (GCM) 10K type strain sequencing project: providing services to taxonomists for standard genome sequencing and annotation.</title>
        <authorList>
            <consortium name="The Broad Institute Genomics Platform"/>
            <consortium name="The Broad Institute Genome Sequencing Center for Infectious Disease"/>
            <person name="Wu L."/>
            <person name="Ma J."/>
        </authorList>
    </citation>
    <scope>NUCLEOTIDE SEQUENCE [LARGE SCALE GENOMIC DNA]</scope>
    <source>
        <strain evidence="3">CGMCC 1.13681</strain>
    </source>
</reference>
<evidence type="ECO:0000313" key="3">
    <source>
        <dbReference type="Proteomes" id="UP001596413"/>
    </source>
</evidence>
<evidence type="ECO:0000259" key="1">
    <source>
        <dbReference type="PROSITE" id="PS51819"/>
    </source>
</evidence>
<dbReference type="EMBL" id="JBHSZO010000030">
    <property type="protein sequence ID" value="MFC7220178.1"/>
    <property type="molecule type" value="Genomic_DNA"/>
</dbReference>
<dbReference type="PROSITE" id="PS51819">
    <property type="entry name" value="VOC"/>
    <property type="match status" value="1"/>
</dbReference>
<name>A0ABW2GHB8_9ACTN</name>
<dbReference type="PANTHER" id="PTHR36503">
    <property type="entry name" value="BLR2520 PROTEIN"/>
    <property type="match status" value="1"/>
</dbReference>
<dbReference type="InterPro" id="IPR004360">
    <property type="entry name" value="Glyas_Fos-R_dOase_dom"/>
</dbReference>
<dbReference type="RefSeq" id="WP_386416691.1">
    <property type="nucleotide sequence ID" value="NZ_JBHSZO010000030.1"/>
</dbReference>
<proteinExistence type="predicted"/>
<sequence>MNARFNAIGMVVSDLAASLAFYRLLGIDIPPQDAGEPHVEAQLPGGVRLMWDTEESVRAFDPQWRPPADPGRLQLAFALDTPAGVDKLHERVTGEGYGSHRAPWDAPWGQRYATVTDPDGNRVDLYAPLAP</sequence>
<dbReference type="SUPFAM" id="SSF54593">
    <property type="entry name" value="Glyoxalase/Bleomycin resistance protein/Dihydroxybiphenyl dioxygenase"/>
    <property type="match status" value="1"/>
</dbReference>